<sequence precursor="true">MKNLTRAIFLPLIALTMFGCSDDNPSKNPTNTTTNTTTTDSTTGTITDVASQAERLALTKRNEAVLANTTARTKYQEVKQFAVNAQNATTVNDAENAKNSANVALEAVLVAKNKTHQAAVESRNAANEANTDNARAFADEAETVDTGALGSTHYHNEAEKEAKKAEDAWTALNGNNNDNDNDNGSGNDNGNGGGSGNDNGNGNGNGGGSGNDNGNGGGNDDTTGLTQAQIDAADAHVDEAKKQAGLATLSLVPLSIAANNATTAATVALQFFNSQDWDVVATEYAKTVNAYTDAIRKAQKIKSAYDAAVVAHNSAQRIRPNETNAQDYVQSANSSNDSAIEYQKNAFDAKESTKILFDRLPTERRVMAQKAEERIDYDANKAAGWALIPTDKGVKITQLLFGLFNRPGVPSPITYVENDNCASVNAENAAHPRAEFGIQQITDEFNKKDCGYISVHFTDAQLQATKDIDLFASNDINTQVITILSSGVAGGINTDTVSTPDKCQSEFLLYSGWKHYITSKNDEFPATYNCENN</sequence>
<evidence type="ECO:0000256" key="2">
    <source>
        <dbReference type="SAM" id="SignalP"/>
    </source>
</evidence>
<dbReference type="PROSITE" id="PS51257">
    <property type="entry name" value="PROKAR_LIPOPROTEIN"/>
    <property type="match status" value="1"/>
</dbReference>
<proteinExistence type="predicted"/>
<dbReference type="AlphaFoldDB" id="A0A3G3IJN2"/>
<protein>
    <submittedName>
        <fullName evidence="3">Uncharacterized protein</fullName>
    </submittedName>
</protein>
<evidence type="ECO:0000256" key="1">
    <source>
        <dbReference type="SAM" id="MobiDB-lite"/>
    </source>
</evidence>
<feature type="compositionally biased region" description="Gly residues" evidence="1">
    <location>
        <begin position="187"/>
        <end position="219"/>
    </location>
</feature>
<feature type="signal peptide" evidence="2">
    <location>
        <begin position="1"/>
        <end position="22"/>
    </location>
</feature>
<feature type="compositionally biased region" description="Low complexity" evidence="1">
    <location>
        <begin position="173"/>
        <end position="186"/>
    </location>
</feature>
<organism evidence="3 4">
    <name type="scientific">Bathymodiolus thermophilus thioautotrophic gill symbiont</name>
    <dbReference type="NCBI Taxonomy" id="2360"/>
    <lineage>
        <taxon>Bacteria</taxon>
        <taxon>Pseudomonadati</taxon>
        <taxon>Pseudomonadota</taxon>
        <taxon>Gammaproteobacteria</taxon>
        <taxon>sulfur-oxidizing symbionts</taxon>
    </lineage>
</organism>
<name>A0A3G3IJN2_9GAMM</name>
<reference evidence="3 4" key="1">
    <citation type="submission" date="2017-11" db="EMBL/GenBank/DDBJ databases">
        <title>Genome sequence of the bacterial symbiont EPR9N from a vent mussel Bathymodiolus thermophilus.</title>
        <authorList>
            <person name="Won Y.-J."/>
        </authorList>
    </citation>
    <scope>NUCLEOTIDE SEQUENCE [LARGE SCALE GENOMIC DNA]</scope>
    <source>
        <strain evidence="3 4">EPR9N</strain>
    </source>
</reference>
<dbReference type="Proteomes" id="UP000278334">
    <property type="component" value="Chromosome"/>
</dbReference>
<keyword evidence="2" id="KW-0732">Signal</keyword>
<gene>
    <name evidence="3" type="ORF">MS2017_0296</name>
</gene>
<feature type="region of interest" description="Disordered" evidence="1">
    <location>
        <begin position="21"/>
        <end position="42"/>
    </location>
</feature>
<feature type="compositionally biased region" description="Low complexity" evidence="1">
    <location>
        <begin position="22"/>
        <end position="42"/>
    </location>
</feature>
<dbReference type="EMBL" id="CP024634">
    <property type="protein sequence ID" value="AYQ56046.1"/>
    <property type="molecule type" value="Genomic_DNA"/>
</dbReference>
<accession>A0A3G3IJN2</accession>
<evidence type="ECO:0000313" key="3">
    <source>
        <dbReference type="EMBL" id="AYQ56046.1"/>
    </source>
</evidence>
<feature type="region of interest" description="Disordered" evidence="1">
    <location>
        <begin position="171"/>
        <end position="225"/>
    </location>
</feature>
<dbReference type="RefSeq" id="WP_122951034.1">
    <property type="nucleotide sequence ID" value="NZ_CP024634.1"/>
</dbReference>
<evidence type="ECO:0000313" key="4">
    <source>
        <dbReference type="Proteomes" id="UP000278334"/>
    </source>
</evidence>
<feature type="chain" id="PRO_5018080596" evidence="2">
    <location>
        <begin position="23"/>
        <end position="533"/>
    </location>
</feature>
<dbReference type="KEGG" id="bthg:MS2017_0296"/>